<evidence type="ECO:0000313" key="1">
    <source>
        <dbReference type="EMBL" id="MDR6944833.1"/>
    </source>
</evidence>
<comment type="caution">
    <text evidence="1">The sequence shown here is derived from an EMBL/GenBank/DDBJ whole genome shotgun (WGS) entry which is preliminary data.</text>
</comment>
<proteinExistence type="predicted"/>
<accession>A0ABU1THH3</accession>
<name>A0ABU1THH3_9SPHI</name>
<organism evidence="1 2">
    <name type="scientific">Mucilaginibacter pocheonensis</name>
    <dbReference type="NCBI Taxonomy" id="398050"/>
    <lineage>
        <taxon>Bacteria</taxon>
        <taxon>Pseudomonadati</taxon>
        <taxon>Bacteroidota</taxon>
        <taxon>Sphingobacteriia</taxon>
        <taxon>Sphingobacteriales</taxon>
        <taxon>Sphingobacteriaceae</taxon>
        <taxon>Mucilaginibacter</taxon>
    </lineage>
</organism>
<reference evidence="1 2" key="1">
    <citation type="submission" date="2023-07" db="EMBL/GenBank/DDBJ databases">
        <title>Sorghum-associated microbial communities from plants grown in Nebraska, USA.</title>
        <authorList>
            <person name="Schachtman D."/>
        </authorList>
    </citation>
    <scope>NUCLEOTIDE SEQUENCE [LARGE SCALE GENOMIC DNA]</scope>
    <source>
        <strain evidence="1 2">3262</strain>
    </source>
</reference>
<dbReference type="Proteomes" id="UP001247620">
    <property type="component" value="Unassembled WGS sequence"/>
</dbReference>
<dbReference type="InterPro" id="IPR008984">
    <property type="entry name" value="SMAD_FHA_dom_sf"/>
</dbReference>
<sequence>MAFNIFNKNKGEKRDWDVKSLRDALLRFIKEALQKVEGGEGSHIKELLLFIDAHPEEKHLYEGAVYVHDKDKFRNEIQKIADDYALDLPADWTIEVKFTSELPPEATLIPNLDAAFLMHTRRQVMHNAASAVAYIRILSGEAEQEEYVIKATDDKINIGRDKKAVTDNGSYRLNKLVFPATSTDESNKFISRQHAHIEWNKDAECFMIFADEGGVPPSNKTKIHIAADGKMIKLNSTQIGHPMSEGDQVILGESAVFLFSTKAEG</sequence>
<dbReference type="EMBL" id="JAVDUU010000004">
    <property type="protein sequence ID" value="MDR6944833.1"/>
    <property type="molecule type" value="Genomic_DNA"/>
</dbReference>
<dbReference type="CDD" id="cd00060">
    <property type="entry name" value="FHA"/>
    <property type="match status" value="1"/>
</dbReference>
<keyword evidence="2" id="KW-1185">Reference proteome</keyword>
<evidence type="ECO:0000313" key="2">
    <source>
        <dbReference type="Proteomes" id="UP001247620"/>
    </source>
</evidence>
<evidence type="ECO:0008006" key="3">
    <source>
        <dbReference type="Google" id="ProtNLM"/>
    </source>
</evidence>
<gene>
    <name evidence="1" type="ORF">J2W55_004693</name>
</gene>
<dbReference type="Gene3D" id="2.60.200.20">
    <property type="match status" value="1"/>
</dbReference>
<protein>
    <recommendedName>
        <fullName evidence="3">FHA domain-containing protein</fullName>
    </recommendedName>
</protein>
<dbReference type="SUPFAM" id="SSF49879">
    <property type="entry name" value="SMAD/FHA domain"/>
    <property type="match status" value="1"/>
</dbReference>
<dbReference type="RefSeq" id="WP_310101708.1">
    <property type="nucleotide sequence ID" value="NZ_JAVDUU010000004.1"/>
</dbReference>